<name>A0AAD9PEZ7_RIDPI</name>
<evidence type="ECO:0000313" key="2">
    <source>
        <dbReference type="Proteomes" id="UP001209878"/>
    </source>
</evidence>
<evidence type="ECO:0000313" key="1">
    <source>
        <dbReference type="EMBL" id="KAK2193303.1"/>
    </source>
</evidence>
<dbReference type="PANTHER" id="PTHR33206">
    <property type="entry name" value="PROTEIN CBG10425"/>
    <property type="match status" value="1"/>
</dbReference>
<comment type="caution">
    <text evidence="1">The sequence shown here is derived from an EMBL/GenBank/DDBJ whole genome shotgun (WGS) entry which is preliminary data.</text>
</comment>
<dbReference type="Proteomes" id="UP001209878">
    <property type="component" value="Unassembled WGS sequence"/>
</dbReference>
<protein>
    <submittedName>
        <fullName evidence="1">Uncharacterized protein</fullName>
    </submittedName>
</protein>
<gene>
    <name evidence="1" type="ORF">NP493_16g12081</name>
</gene>
<dbReference type="PANTHER" id="PTHR33206:SF1">
    <property type="entry name" value="DNA-DIRECTED DNA POLYMERASE"/>
    <property type="match status" value="1"/>
</dbReference>
<dbReference type="EMBL" id="JAODUO010000015">
    <property type="protein sequence ID" value="KAK2193303.1"/>
    <property type="molecule type" value="Genomic_DNA"/>
</dbReference>
<accession>A0AAD9PEZ7</accession>
<reference evidence="1" key="1">
    <citation type="journal article" date="2023" name="Mol. Biol. Evol.">
        <title>Third-Generation Sequencing Reveals the Adaptive Role of the Epigenome in Three Deep-Sea Polychaetes.</title>
        <authorList>
            <person name="Perez M."/>
            <person name="Aroh O."/>
            <person name="Sun Y."/>
            <person name="Lan Y."/>
            <person name="Juniper S.K."/>
            <person name="Young C.R."/>
            <person name="Angers B."/>
            <person name="Qian P.Y."/>
        </authorList>
    </citation>
    <scope>NUCLEOTIDE SEQUENCE</scope>
    <source>
        <strain evidence="1">R07B-5</strain>
    </source>
</reference>
<dbReference type="AlphaFoldDB" id="A0AAD9PEZ7"/>
<keyword evidence="2" id="KW-1185">Reference proteome</keyword>
<proteinExistence type="predicted"/>
<sequence length="222" mass="26348">MGSYTWWYTRRREENTYRLEHANRYGRMAVEWLSWETARTGHFIRHQTNGSEKRVGKLLVDETRKNTAYLREFVEVVEMWECEWKRIRKDAEVKEFIKATCPRRREPWELSQAEIASAIRAGTLFGLVECDIHVPSGLRDYFAEMQPVFKNIDLTREDICPFMQRYAEEHDIMKRPQRTLVGSYRGDNIMYPSQVVHATRASCHPRVPGDRTRAETLLSCVR</sequence>
<organism evidence="1 2">
    <name type="scientific">Ridgeia piscesae</name>
    <name type="common">Tubeworm</name>
    <dbReference type="NCBI Taxonomy" id="27915"/>
    <lineage>
        <taxon>Eukaryota</taxon>
        <taxon>Metazoa</taxon>
        <taxon>Spiralia</taxon>
        <taxon>Lophotrochozoa</taxon>
        <taxon>Annelida</taxon>
        <taxon>Polychaeta</taxon>
        <taxon>Sedentaria</taxon>
        <taxon>Canalipalpata</taxon>
        <taxon>Sabellida</taxon>
        <taxon>Siboglinidae</taxon>
        <taxon>Ridgeia</taxon>
    </lineage>
</organism>